<evidence type="ECO:0000256" key="7">
    <source>
        <dbReference type="ARBA" id="ARBA00022989"/>
    </source>
</evidence>
<comment type="caution">
    <text evidence="13">The sequence shown here is derived from an EMBL/GenBank/DDBJ whole genome shotgun (WGS) entry which is preliminary data.</text>
</comment>
<keyword evidence="9 11" id="KW-0472">Membrane</keyword>
<dbReference type="SUPFAM" id="SSF161111">
    <property type="entry name" value="Cation efflux protein transmembrane domain-like"/>
    <property type="match status" value="1"/>
</dbReference>
<dbReference type="InterPro" id="IPR026765">
    <property type="entry name" value="Tmem163"/>
</dbReference>
<dbReference type="PANTHER" id="PTHR31937">
    <property type="entry name" value="TRANSMEMBRANE PROTEIN 163"/>
    <property type="match status" value="1"/>
</dbReference>
<reference evidence="13 14" key="1">
    <citation type="submission" date="2021-08" db="EMBL/GenBank/DDBJ databases">
        <title>Muricauda profundi sp. nov., a marine bacterium isolated from deep seawater of the Mariana Trench.</title>
        <authorList>
            <person name="Wei Y."/>
        </authorList>
    </citation>
    <scope>NUCLEOTIDE SEQUENCE [LARGE SCALE GENOMIC DNA]</scope>
    <source>
        <strain evidence="13 14">W52</strain>
    </source>
</reference>
<evidence type="ECO:0000256" key="9">
    <source>
        <dbReference type="ARBA" id="ARBA00023136"/>
    </source>
</evidence>
<feature type="transmembrane region" description="Helical" evidence="11">
    <location>
        <begin position="49"/>
        <end position="72"/>
    </location>
</feature>
<dbReference type="PANTHER" id="PTHR31937:SF2">
    <property type="entry name" value="TRANSMEMBRANE PROTEIN 163"/>
    <property type="match status" value="1"/>
</dbReference>
<dbReference type="Gene3D" id="1.20.1510.10">
    <property type="entry name" value="Cation efflux protein transmembrane domain"/>
    <property type="match status" value="1"/>
</dbReference>
<feature type="transmembrane region" description="Helical" evidence="11">
    <location>
        <begin position="182"/>
        <end position="203"/>
    </location>
</feature>
<protein>
    <submittedName>
        <fullName evidence="13">Cation transporter</fullName>
    </submittedName>
</protein>
<evidence type="ECO:0000256" key="2">
    <source>
        <dbReference type="ARBA" id="ARBA00004644"/>
    </source>
</evidence>
<evidence type="ECO:0000256" key="8">
    <source>
        <dbReference type="ARBA" id="ARBA00023018"/>
    </source>
</evidence>
<evidence type="ECO:0000313" key="13">
    <source>
        <dbReference type="EMBL" id="MBW8199047.1"/>
    </source>
</evidence>
<comment type="subcellular location">
    <subcellularLocation>
        <location evidence="2">Cytoplasmic vesicle</location>
        <location evidence="2">Secretory vesicle</location>
        <location evidence="2">Synaptic vesicle membrane</location>
        <topology evidence="2">Multi-pass membrane protein</topology>
    </subcellularLocation>
    <subcellularLocation>
        <location evidence="1">Early endosome membrane</location>
    </subcellularLocation>
</comment>
<evidence type="ECO:0000256" key="4">
    <source>
        <dbReference type="ARBA" id="ARBA00022692"/>
    </source>
</evidence>
<feature type="transmembrane region" description="Helical" evidence="11">
    <location>
        <begin position="78"/>
        <end position="101"/>
    </location>
</feature>
<keyword evidence="4 11" id="KW-0812">Transmembrane</keyword>
<organism evidence="13 14">
    <name type="scientific">Flagellimonas abyssi</name>
    <dbReference type="NCBI Taxonomy" id="2864871"/>
    <lineage>
        <taxon>Bacteria</taxon>
        <taxon>Pseudomonadati</taxon>
        <taxon>Bacteroidota</taxon>
        <taxon>Flavobacteriia</taxon>
        <taxon>Flavobacteriales</taxon>
        <taxon>Flavobacteriaceae</taxon>
        <taxon>Flagellimonas</taxon>
    </lineage>
</organism>
<gene>
    <name evidence="13" type="ORF">K1F36_04360</name>
</gene>
<evidence type="ECO:0000256" key="1">
    <source>
        <dbReference type="ARBA" id="ARBA00004146"/>
    </source>
</evidence>
<evidence type="ECO:0000256" key="5">
    <source>
        <dbReference type="ARBA" id="ARBA00022753"/>
    </source>
</evidence>
<evidence type="ECO:0000259" key="12">
    <source>
        <dbReference type="Pfam" id="PF01545"/>
    </source>
</evidence>
<keyword evidence="5" id="KW-0967">Endosome</keyword>
<keyword evidence="6" id="KW-0862">Zinc</keyword>
<keyword evidence="7 11" id="KW-1133">Transmembrane helix</keyword>
<comment type="similarity">
    <text evidence="3">Belongs to the TMEM163 family.</text>
</comment>
<keyword evidence="8" id="KW-0770">Synapse</keyword>
<accession>A0ABS7EN83</accession>
<evidence type="ECO:0000256" key="3">
    <source>
        <dbReference type="ARBA" id="ARBA00008731"/>
    </source>
</evidence>
<dbReference type="Proteomes" id="UP001196136">
    <property type="component" value="Unassembled WGS sequence"/>
</dbReference>
<dbReference type="Pfam" id="PF01545">
    <property type="entry name" value="Cation_efflux"/>
    <property type="match status" value="1"/>
</dbReference>
<keyword evidence="14" id="KW-1185">Reference proteome</keyword>
<dbReference type="InterPro" id="IPR027469">
    <property type="entry name" value="Cation_efflux_TMD_sf"/>
</dbReference>
<evidence type="ECO:0000313" key="14">
    <source>
        <dbReference type="Proteomes" id="UP001196136"/>
    </source>
</evidence>
<keyword evidence="10" id="KW-0968">Cytoplasmic vesicle</keyword>
<name>A0ABS7EN83_9FLAO</name>
<evidence type="ECO:0000256" key="11">
    <source>
        <dbReference type="SAM" id="Phobius"/>
    </source>
</evidence>
<feature type="domain" description="Cation efflux protein transmembrane" evidence="12">
    <location>
        <begin position="54"/>
        <end position="234"/>
    </location>
</feature>
<evidence type="ECO:0000256" key="10">
    <source>
        <dbReference type="ARBA" id="ARBA00023329"/>
    </source>
</evidence>
<proteinExistence type="inferred from homology"/>
<feature type="transmembrane region" description="Helical" evidence="11">
    <location>
        <begin position="121"/>
        <end position="142"/>
    </location>
</feature>
<evidence type="ECO:0000256" key="6">
    <source>
        <dbReference type="ARBA" id="ARBA00022833"/>
    </source>
</evidence>
<feature type="transmembrane region" description="Helical" evidence="11">
    <location>
        <begin position="148"/>
        <end position="170"/>
    </location>
</feature>
<dbReference type="EMBL" id="JAHZSV010000003">
    <property type="protein sequence ID" value="MBW8199047.1"/>
    <property type="molecule type" value="Genomic_DNA"/>
</dbReference>
<sequence>MPFITIIKRNGARNRYVTCIFCLFHTKKRTSTKANSYSLEKQHKLYRTAFVLALITIFYNVVEGIVSTYLGFEDESLALFGFGTDSFIEVISGLGIAHMVLRIQRNPESNRDNFERTALRITGVAFYILFTGLVVSSVYNIWTGHKPLTTFWGVIISFISILIMWILVWWKRKVGRELDSAPILADANCTLVCVYMSIILLISSGVYELFKIPYVDSLGTLGLAYFALSEGKECFEKAKSDKHCCCD</sequence>
<dbReference type="InterPro" id="IPR058533">
    <property type="entry name" value="Cation_efflux_TM"/>
</dbReference>